<evidence type="ECO:0000313" key="5">
    <source>
        <dbReference type="Proteomes" id="UP000515312"/>
    </source>
</evidence>
<dbReference type="InterPro" id="IPR050738">
    <property type="entry name" value="Sulfatase"/>
</dbReference>
<feature type="signal peptide" evidence="2">
    <location>
        <begin position="1"/>
        <end position="22"/>
    </location>
</feature>
<sequence>MQVARSLLTGLILLGSASVVQAQSLTAGPSKLVAPDSQKSDAGKKSRPNILFIIMDDVGIDQMSIFGYGGGTPPLTPNIDSVARAGVRFRNVWSMPECSPSRAIFFEGRYPLRTNVNSAILSDDLANSQVSPFEVTTPKILRKAGYQNALFGKFHLAGPDNNPFGRSTPHVLGWDYFDGFLEGAPHPIDTSIGGQFTDTSHPTPPMSNAFWYTCGFIPNRLESPLHGADTGACRFADSTCKVISKDAAHPTPGFSCLQNGGIFVPKETCKSSADLDLNFDLLNAYYVWNRVINEPDGTVIPADENAPPARGYVSDQTNQSAVNWIRKQNADGQTWMATVAYANDHTPYQQPPRSLLPVASPDSAGFSCTGNTVANEAATRIISNQMIEAMDNKIGSLLVQAGLATMDSSGRLQYDPAQTNTMVIIIGDNGTFAPGVKFPFDPSRAKGYVYQTGVWVPLIVAGPLVASPGREVTSMVNIADLFQLFGEFAGVDVHKVVPKSHILDSQSMLPYLTNVNQPSIRQTNFTQTSGNIHQNDVAPPPCVLPITMPPTCVQLFNSGPLCNFEGGDWYGPTNPKNGVSYDSCCDVQRAGIYTDSQGNPVTLTQFPVDQEATRNDRYKLVKKTVTMCGTSKGTDKEVPQTELYQINEKAPAPEIDKDGDSLCGENCPDGLKGKNLANFNALNASMTATLMSEPPCPGDGNEDKKVNGKDIVDWAFFSQNNGLSSWYDFNHDGFTNGDDLKMFILPNLGTNCLKKNK</sequence>
<dbReference type="AlphaFoldDB" id="A0A7G8BG36"/>
<dbReference type="InterPro" id="IPR017850">
    <property type="entry name" value="Alkaline_phosphatase_core_sf"/>
</dbReference>
<protein>
    <submittedName>
        <fullName evidence="4">Sulfatase-like hydrolase/transferase</fullName>
    </submittedName>
</protein>
<proteinExistence type="inferred from homology"/>
<dbReference type="RefSeq" id="WP_186742191.1">
    <property type="nucleotide sequence ID" value="NZ_CP060394.1"/>
</dbReference>
<accession>A0A7G8BG36</accession>
<dbReference type="GO" id="GO:0004065">
    <property type="term" value="F:arylsulfatase activity"/>
    <property type="evidence" value="ECO:0007669"/>
    <property type="project" value="TreeGrafter"/>
</dbReference>
<dbReference type="PANTHER" id="PTHR42693:SF33">
    <property type="entry name" value="ARYLSULFATASE"/>
    <property type="match status" value="1"/>
</dbReference>
<evidence type="ECO:0000256" key="1">
    <source>
        <dbReference type="ARBA" id="ARBA00008779"/>
    </source>
</evidence>
<dbReference type="PANTHER" id="PTHR42693">
    <property type="entry name" value="ARYLSULFATASE FAMILY MEMBER"/>
    <property type="match status" value="1"/>
</dbReference>
<dbReference type="InterPro" id="IPR000917">
    <property type="entry name" value="Sulfatase_N"/>
</dbReference>
<keyword evidence="4" id="KW-0808">Transferase</keyword>
<evidence type="ECO:0000313" key="4">
    <source>
        <dbReference type="EMBL" id="QNI31506.1"/>
    </source>
</evidence>
<reference evidence="4 5" key="1">
    <citation type="submission" date="2020-08" db="EMBL/GenBank/DDBJ databases">
        <title>Edaphobacter telluris sp. nov. and Acidobacterium dinghuensis sp. nov., two acidobacteria isolated from forest soil.</title>
        <authorList>
            <person name="Fu J."/>
            <person name="Qiu L."/>
        </authorList>
    </citation>
    <scope>NUCLEOTIDE SEQUENCE [LARGE SCALE GENOMIC DNA]</scope>
    <source>
        <strain evidence="4">4Y35</strain>
    </source>
</reference>
<keyword evidence="4" id="KW-0378">Hydrolase</keyword>
<dbReference type="EMBL" id="CP060394">
    <property type="protein sequence ID" value="QNI31506.1"/>
    <property type="molecule type" value="Genomic_DNA"/>
</dbReference>
<dbReference type="SUPFAM" id="SSF53649">
    <property type="entry name" value="Alkaline phosphatase-like"/>
    <property type="match status" value="1"/>
</dbReference>
<evidence type="ECO:0000259" key="3">
    <source>
        <dbReference type="Pfam" id="PF00884"/>
    </source>
</evidence>
<keyword evidence="2" id="KW-0732">Signal</keyword>
<gene>
    <name evidence="4" type="ORF">H7849_20895</name>
</gene>
<dbReference type="GO" id="GO:0016740">
    <property type="term" value="F:transferase activity"/>
    <property type="evidence" value="ECO:0007669"/>
    <property type="project" value="UniProtKB-KW"/>
</dbReference>
<organism evidence="4 5">
    <name type="scientific">Alloacidobacterium dinghuense</name>
    <dbReference type="NCBI Taxonomy" id="2763107"/>
    <lineage>
        <taxon>Bacteria</taxon>
        <taxon>Pseudomonadati</taxon>
        <taxon>Acidobacteriota</taxon>
        <taxon>Terriglobia</taxon>
        <taxon>Terriglobales</taxon>
        <taxon>Acidobacteriaceae</taxon>
        <taxon>Alloacidobacterium</taxon>
    </lineage>
</organism>
<feature type="chain" id="PRO_5028818952" evidence="2">
    <location>
        <begin position="23"/>
        <end position="757"/>
    </location>
</feature>
<dbReference type="KEGG" id="adin:H7849_20895"/>
<dbReference type="Proteomes" id="UP000515312">
    <property type="component" value="Chromosome"/>
</dbReference>
<dbReference type="Pfam" id="PF00884">
    <property type="entry name" value="Sulfatase"/>
    <property type="match status" value="1"/>
</dbReference>
<keyword evidence="5" id="KW-1185">Reference proteome</keyword>
<dbReference type="Gene3D" id="3.40.720.10">
    <property type="entry name" value="Alkaline Phosphatase, subunit A"/>
    <property type="match status" value="2"/>
</dbReference>
<evidence type="ECO:0000256" key="2">
    <source>
        <dbReference type="SAM" id="SignalP"/>
    </source>
</evidence>
<comment type="similarity">
    <text evidence="1">Belongs to the sulfatase family.</text>
</comment>
<feature type="domain" description="Sulfatase N-terminal" evidence="3">
    <location>
        <begin position="48"/>
        <end position="486"/>
    </location>
</feature>
<name>A0A7G8BG36_9BACT</name>